<proteinExistence type="predicted"/>
<protein>
    <submittedName>
        <fullName evidence="2">Uncharacterized protein</fullName>
    </submittedName>
</protein>
<evidence type="ECO:0000256" key="1">
    <source>
        <dbReference type="SAM" id="MobiDB-lite"/>
    </source>
</evidence>
<name>A0ABQ2GB43_9ACTN</name>
<comment type="caution">
    <text evidence="2">The sequence shown here is derived from an EMBL/GenBank/DDBJ whole genome shotgun (WGS) entry which is preliminary data.</text>
</comment>
<feature type="compositionally biased region" description="Basic and acidic residues" evidence="1">
    <location>
        <begin position="164"/>
        <end position="173"/>
    </location>
</feature>
<dbReference type="Proteomes" id="UP000648663">
    <property type="component" value="Unassembled WGS sequence"/>
</dbReference>
<sequence length="181" mass="19536">MPQSSSQEFVRATVHLAGEVEYETGHSTRYSAEHVQTRIGSALVYLLDFGAVADFARAARLGAQRAQGLFPAEHTASLPVEMLHTGQESSVIVRMRGAQTSATAQAITAAANRHRRPYLTCQIGGLVLVLHDAEAVARLVEVAETSYRVAAALWPSSALMPGSGKDEHAEQWERQQSSPGR</sequence>
<keyword evidence="3" id="KW-1185">Reference proteome</keyword>
<evidence type="ECO:0000313" key="3">
    <source>
        <dbReference type="Proteomes" id="UP000648663"/>
    </source>
</evidence>
<accession>A0ABQ2GB43</accession>
<dbReference type="RefSeq" id="WP_188959701.1">
    <property type="nucleotide sequence ID" value="NZ_BAABJU010000029.1"/>
</dbReference>
<gene>
    <name evidence="2" type="ORF">GCM10011589_45190</name>
</gene>
<evidence type="ECO:0000313" key="2">
    <source>
        <dbReference type="EMBL" id="GGL83795.1"/>
    </source>
</evidence>
<feature type="region of interest" description="Disordered" evidence="1">
    <location>
        <begin position="160"/>
        <end position="181"/>
    </location>
</feature>
<reference evidence="3" key="1">
    <citation type="journal article" date="2019" name="Int. J. Syst. Evol. Microbiol.">
        <title>The Global Catalogue of Microorganisms (GCM) 10K type strain sequencing project: providing services to taxonomists for standard genome sequencing and annotation.</title>
        <authorList>
            <consortium name="The Broad Institute Genomics Platform"/>
            <consortium name="The Broad Institute Genome Sequencing Center for Infectious Disease"/>
            <person name="Wu L."/>
            <person name="Ma J."/>
        </authorList>
    </citation>
    <scope>NUCLEOTIDE SEQUENCE [LARGE SCALE GENOMIC DNA]</scope>
    <source>
        <strain evidence="3">CGMCC 4.5581</strain>
    </source>
</reference>
<dbReference type="EMBL" id="BMMI01000012">
    <property type="protein sequence ID" value="GGL83795.1"/>
    <property type="molecule type" value="Genomic_DNA"/>
</dbReference>
<organism evidence="2 3">
    <name type="scientific">Modestobacter marinus</name>
    <dbReference type="NCBI Taxonomy" id="477641"/>
    <lineage>
        <taxon>Bacteria</taxon>
        <taxon>Bacillati</taxon>
        <taxon>Actinomycetota</taxon>
        <taxon>Actinomycetes</taxon>
        <taxon>Geodermatophilales</taxon>
        <taxon>Geodermatophilaceae</taxon>
        <taxon>Modestobacter</taxon>
    </lineage>
</organism>